<protein>
    <submittedName>
        <fullName evidence="1">Uncharacterized protein</fullName>
    </submittedName>
</protein>
<evidence type="ECO:0000313" key="1">
    <source>
        <dbReference type="EMBL" id="KYO45078.1"/>
    </source>
</evidence>
<organism evidence="1 2">
    <name type="scientific">Alligator mississippiensis</name>
    <name type="common">American alligator</name>
    <dbReference type="NCBI Taxonomy" id="8496"/>
    <lineage>
        <taxon>Eukaryota</taxon>
        <taxon>Metazoa</taxon>
        <taxon>Chordata</taxon>
        <taxon>Craniata</taxon>
        <taxon>Vertebrata</taxon>
        <taxon>Euteleostomi</taxon>
        <taxon>Archelosauria</taxon>
        <taxon>Archosauria</taxon>
        <taxon>Crocodylia</taxon>
        <taxon>Alligatoridae</taxon>
        <taxon>Alligatorinae</taxon>
        <taxon>Alligator</taxon>
    </lineage>
</organism>
<dbReference type="EMBL" id="AKHW03000635">
    <property type="protein sequence ID" value="KYO45078.1"/>
    <property type="molecule type" value="Genomic_DNA"/>
</dbReference>
<keyword evidence="2" id="KW-1185">Reference proteome</keyword>
<evidence type="ECO:0000313" key="2">
    <source>
        <dbReference type="Proteomes" id="UP000050525"/>
    </source>
</evidence>
<comment type="caution">
    <text evidence="1">The sequence shown here is derived from an EMBL/GenBank/DDBJ whole genome shotgun (WGS) entry which is preliminary data.</text>
</comment>
<reference evidence="1 2" key="1">
    <citation type="journal article" date="2012" name="Genome Biol.">
        <title>Sequencing three crocodilian genomes to illuminate the evolution of archosaurs and amniotes.</title>
        <authorList>
            <person name="St John J.A."/>
            <person name="Braun E.L."/>
            <person name="Isberg S.R."/>
            <person name="Miles L.G."/>
            <person name="Chong A.Y."/>
            <person name="Gongora J."/>
            <person name="Dalzell P."/>
            <person name="Moran C."/>
            <person name="Bed'hom B."/>
            <person name="Abzhanov A."/>
            <person name="Burgess S.C."/>
            <person name="Cooksey A.M."/>
            <person name="Castoe T.A."/>
            <person name="Crawford N.G."/>
            <person name="Densmore L.D."/>
            <person name="Drew J.C."/>
            <person name="Edwards S.V."/>
            <person name="Faircloth B.C."/>
            <person name="Fujita M.K."/>
            <person name="Greenwold M.J."/>
            <person name="Hoffmann F.G."/>
            <person name="Howard J.M."/>
            <person name="Iguchi T."/>
            <person name="Janes D.E."/>
            <person name="Khan S.Y."/>
            <person name="Kohno S."/>
            <person name="de Koning A.J."/>
            <person name="Lance S.L."/>
            <person name="McCarthy F.M."/>
            <person name="McCormack J.E."/>
            <person name="Merchant M.E."/>
            <person name="Peterson D.G."/>
            <person name="Pollock D.D."/>
            <person name="Pourmand N."/>
            <person name="Raney B.J."/>
            <person name="Roessler K.A."/>
            <person name="Sanford J.R."/>
            <person name="Sawyer R.H."/>
            <person name="Schmidt C.J."/>
            <person name="Triplett E.W."/>
            <person name="Tuberville T.D."/>
            <person name="Venegas-Anaya M."/>
            <person name="Howard J.T."/>
            <person name="Jarvis E.D."/>
            <person name="Guillette L.J.Jr."/>
            <person name="Glenn T.C."/>
            <person name="Green R.E."/>
            <person name="Ray D.A."/>
        </authorList>
    </citation>
    <scope>NUCLEOTIDE SEQUENCE [LARGE SCALE GENOMIC DNA]</scope>
    <source>
        <strain evidence="1">KSC_2009_1</strain>
    </source>
</reference>
<gene>
    <name evidence="1" type="ORF">Y1Q_0007376</name>
</gene>
<dbReference type="Proteomes" id="UP000050525">
    <property type="component" value="Unassembled WGS sequence"/>
</dbReference>
<proteinExistence type="predicted"/>
<dbReference type="AlphaFoldDB" id="A0A151P7Q9"/>
<sequence length="163" mass="17616">MVKAPAGLGVAGDWNGWTAQRHGKIGGRDMTGKAYLIGHRPLDGWDCNRLKMKCYRSLQGINLDVSNECAGLGTQLATGQQEHRGGVSNSEMCAGGAGVSTRDWTCVLREGGCRLSAKGRIQRLLCAALAWIFEEVPISWSANPPQGDRVELSKLEFGQDNKD</sequence>
<name>A0A151P7Q9_ALLMI</name>
<accession>A0A151P7Q9</accession>